<protein>
    <submittedName>
        <fullName evidence="1">Uncharacterized protein</fullName>
    </submittedName>
</protein>
<name>Q0FVR2_SALBH</name>
<gene>
    <name evidence="1" type="ORF">R2601_13900</name>
</gene>
<evidence type="ECO:0000313" key="2">
    <source>
        <dbReference type="Proteomes" id="UP000006230"/>
    </source>
</evidence>
<dbReference type="AlphaFoldDB" id="Q0FVR2"/>
<dbReference type="eggNOG" id="ENOG5032S4M">
    <property type="taxonomic scope" value="Bacteria"/>
</dbReference>
<accession>Q0FVR2</accession>
<keyword evidence="2" id="KW-1185">Reference proteome</keyword>
<organism evidence="1 2">
    <name type="scientific">Salipiger bermudensis (strain DSM 26914 / JCM 13377 / KCTC 12554 / HTCC2601)</name>
    <name type="common">Pelagibaca bermudensis</name>
    <dbReference type="NCBI Taxonomy" id="314265"/>
    <lineage>
        <taxon>Bacteria</taxon>
        <taxon>Pseudomonadati</taxon>
        <taxon>Pseudomonadota</taxon>
        <taxon>Alphaproteobacteria</taxon>
        <taxon>Rhodobacterales</taxon>
        <taxon>Roseobacteraceae</taxon>
        <taxon>Salipiger</taxon>
    </lineage>
</organism>
<dbReference type="Proteomes" id="UP000006230">
    <property type="component" value="Unassembled WGS sequence"/>
</dbReference>
<proteinExistence type="predicted"/>
<dbReference type="STRING" id="314265.R2601_13900"/>
<reference evidence="1 2" key="1">
    <citation type="journal article" date="2010" name="J. Bacteriol.">
        <title>Genome sequences of Pelagibaca bermudensis HTCC2601T and Maritimibacter alkaliphilus HTCC2654T, the type strains of two marine Roseobacter genera.</title>
        <authorList>
            <person name="Thrash J.C."/>
            <person name="Cho J.C."/>
            <person name="Ferriera S."/>
            <person name="Johnson J."/>
            <person name="Vergin K.L."/>
            <person name="Giovannoni S.J."/>
        </authorList>
    </citation>
    <scope>NUCLEOTIDE SEQUENCE [LARGE SCALE GENOMIC DNA]</scope>
    <source>
        <strain evidence="2">DSM 26914 / JCM 13377 / KCTC 12554 / HTCC2601</strain>
    </source>
</reference>
<evidence type="ECO:0000313" key="1">
    <source>
        <dbReference type="EMBL" id="EAU48064.1"/>
    </source>
</evidence>
<sequence>MALASGPALAEAPGFTIDYDRLFAREADAVQRPSPGTEYLELPGPVIVERRGARVRATDQSGWGPAGCALGRLVTAAAAVLSCPDLFSERQRDRVAGQLLRGVAFFAANTVPAMDQAQARRAMQAALARERSKLALSCAARDAAPLAFAAHIAEDPSLRRFGKIFEMPRLPVTAPCH</sequence>
<dbReference type="HOGENOM" id="CLU_1516519_0_0_5"/>
<comment type="caution">
    <text evidence="1">The sequence shown here is derived from an EMBL/GenBank/DDBJ whole genome shotgun (WGS) entry which is preliminary data.</text>
</comment>
<dbReference type="EMBL" id="AATQ01000002">
    <property type="protein sequence ID" value="EAU48064.1"/>
    <property type="molecule type" value="Genomic_DNA"/>
</dbReference>